<gene>
    <name evidence="1" type="ORF">NCTC11938_00987</name>
</gene>
<evidence type="ECO:0000313" key="2">
    <source>
        <dbReference type="Proteomes" id="UP000254191"/>
    </source>
</evidence>
<dbReference type="AlphaFoldDB" id="A0A379FGA7"/>
<name>A0A379FGA7_PROMI</name>
<sequence>MKDRIKFNDAMLAAVMDGRKTQARRPIEPQPKVTEEELRKLNAWQEGYTLSEQVCAAWCHGFVDVDCRMVKLATSLTLQTRTVISKGKLKLTNVWVQQVKRYQRK</sequence>
<protein>
    <submittedName>
        <fullName evidence="1">Uncharacterized protein</fullName>
    </submittedName>
</protein>
<dbReference type="Proteomes" id="UP000254191">
    <property type="component" value="Unassembled WGS sequence"/>
</dbReference>
<proteinExistence type="predicted"/>
<reference evidence="1 2" key="1">
    <citation type="submission" date="2018-06" db="EMBL/GenBank/DDBJ databases">
        <authorList>
            <consortium name="Pathogen Informatics"/>
            <person name="Doyle S."/>
        </authorList>
    </citation>
    <scope>NUCLEOTIDE SEQUENCE [LARGE SCALE GENOMIC DNA]</scope>
    <source>
        <strain evidence="1 2">NCTC11938</strain>
    </source>
</reference>
<dbReference type="EMBL" id="UGTS01000004">
    <property type="protein sequence ID" value="SUC18973.1"/>
    <property type="molecule type" value="Genomic_DNA"/>
</dbReference>
<organism evidence="1 2">
    <name type="scientific">Proteus mirabilis</name>
    <dbReference type="NCBI Taxonomy" id="584"/>
    <lineage>
        <taxon>Bacteria</taxon>
        <taxon>Pseudomonadati</taxon>
        <taxon>Pseudomonadota</taxon>
        <taxon>Gammaproteobacteria</taxon>
        <taxon>Enterobacterales</taxon>
        <taxon>Morganellaceae</taxon>
        <taxon>Proteus</taxon>
    </lineage>
</organism>
<evidence type="ECO:0000313" key="1">
    <source>
        <dbReference type="EMBL" id="SUC18973.1"/>
    </source>
</evidence>
<accession>A0A379FGA7</accession>